<name>F7ZJM5_ROSLO</name>
<gene>
    <name evidence="1" type="ordered locus">RLO149_c018680</name>
</gene>
<evidence type="ECO:0000313" key="2">
    <source>
        <dbReference type="Proteomes" id="UP000001353"/>
    </source>
</evidence>
<evidence type="ECO:0000313" key="1">
    <source>
        <dbReference type="EMBL" id="AEI93856.1"/>
    </source>
</evidence>
<sequence>MKLSAYLSSSRHGVYFVRWPLPVVEDQGRSTDSSLKTKCPALQGQGGKASDVERSFPSDILRGLDRILRTTRMGNAVSHACSVDLPFVGHA</sequence>
<dbReference type="EMBL" id="CP002623">
    <property type="protein sequence ID" value="AEI93856.1"/>
    <property type="molecule type" value="Genomic_DNA"/>
</dbReference>
<keyword evidence="2" id="KW-1185">Reference proteome</keyword>
<dbReference type="KEGG" id="rli:RLO149_c018680"/>
<dbReference type="HOGENOM" id="CLU_2425066_0_0_5"/>
<dbReference type="Proteomes" id="UP000001353">
    <property type="component" value="Chromosome"/>
</dbReference>
<protein>
    <submittedName>
        <fullName evidence="1">Uncharacterized protein</fullName>
    </submittedName>
</protein>
<reference evidence="1 2" key="1">
    <citation type="journal article" date="2011" name="BMC Genomics">
        <title>Comparative genome analysis and genome-guided physiological analysis of Roseobacter litoralis.</title>
        <authorList>
            <person name="Kalhoefer D."/>
            <person name="Thole S."/>
            <person name="Voget S."/>
            <person name="Lehmann R."/>
            <person name="Liesegang H."/>
            <person name="Wollher A."/>
            <person name="Daniel R."/>
            <person name="Simon M."/>
            <person name="Brinkhoff T."/>
        </authorList>
    </citation>
    <scope>NUCLEOTIDE SEQUENCE [LARGE SCALE GENOMIC DNA]</scope>
    <source>
        <strain evidence="2">ATCC 49566 / DSM 6996 / JCM 21268 / NBRC 15278 / OCh 149</strain>
    </source>
</reference>
<accession>F7ZJM5</accession>
<proteinExistence type="predicted"/>
<organism evidence="1 2">
    <name type="scientific">Roseobacter litoralis (strain ATCC 49566 / DSM 6996 / JCM 21268 / NBRC 15278 / OCh 149)</name>
    <dbReference type="NCBI Taxonomy" id="391595"/>
    <lineage>
        <taxon>Bacteria</taxon>
        <taxon>Pseudomonadati</taxon>
        <taxon>Pseudomonadota</taxon>
        <taxon>Alphaproteobacteria</taxon>
        <taxon>Rhodobacterales</taxon>
        <taxon>Roseobacteraceae</taxon>
        <taxon>Roseobacter</taxon>
    </lineage>
</organism>
<dbReference type="STRING" id="391595.RLO149_c018680"/>
<dbReference type="AlphaFoldDB" id="F7ZJM5"/>